<dbReference type="Pfam" id="PF02746">
    <property type="entry name" value="MR_MLE_N"/>
    <property type="match status" value="1"/>
</dbReference>
<dbReference type="GO" id="GO:0009063">
    <property type="term" value="P:amino acid catabolic process"/>
    <property type="evidence" value="ECO:0007669"/>
    <property type="project" value="InterPro"/>
</dbReference>
<dbReference type="SFLD" id="SFLDG00180">
    <property type="entry name" value="muconate_cycloisomerase"/>
    <property type="match status" value="2"/>
</dbReference>
<feature type="binding site" evidence="6">
    <location>
        <position position="234"/>
    </location>
    <ligand>
        <name>Mg(2+)</name>
        <dbReference type="ChEBI" id="CHEBI:18420"/>
    </ligand>
</feature>
<evidence type="ECO:0000256" key="3">
    <source>
        <dbReference type="ARBA" id="ARBA00022842"/>
    </source>
</evidence>
<dbReference type="Gene3D" id="3.20.20.120">
    <property type="entry name" value="Enolase-like C-terminal domain"/>
    <property type="match status" value="1"/>
</dbReference>
<keyword evidence="2 6" id="KW-0479">Metal-binding</keyword>
<protein>
    <recommendedName>
        <fullName evidence="7">Dipeptide epimerase</fullName>
        <ecNumber evidence="7">5.1.1.-</ecNumber>
    </recommendedName>
</protein>
<dbReference type="AlphaFoldDB" id="A0A1F5YE14"/>
<dbReference type="PROSITE" id="PS00909">
    <property type="entry name" value="MR_MLE_2"/>
    <property type="match status" value="1"/>
</dbReference>
<organism evidence="9 10">
    <name type="scientific">Candidatus Glassbacteria bacterium GWA2_58_10</name>
    <dbReference type="NCBI Taxonomy" id="1817865"/>
    <lineage>
        <taxon>Bacteria</taxon>
        <taxon>Candidatus Glassiibacteriota</taxon>
    </lineage>
</organism>
<dbReference type="Proteomes" id="UP000176992">
    <property type="component" value="Unassembled WGS sequence"/>
</dbReference>
<accession>A0A1F5YE14</accession>
<evidence type="ECO:0000256" key="5">
    <source>
        <dbReference type="PIRSR" id="PIRSR634603-1"/>
    </source>
</evidence>
<keyword evidence="3 6" id="KW-0460">Magnesium</keyword>
<dbReference type="SFLD" id="SFLDF00010">
    <property type="entry name" value="dipeptide_epimerase"/>
    <property type="match status" value="1"/>
</dbReference>
<dbReference type="SFLD" id="SFLDF00009">
    <property type="entry name" value="o-succinylbenzoate_synthase"/>
    <property type="match status" value="1"/>
</dbReference>
<dbReference type="InterPro" id="IPR013342">
    <property type="entry name" value="Mandelate_racemase_C"/>
</dbReference>
<evidence type="ECO:0000256" key="1">
    <source>
        <dbReference type="ARBA" id="ARBA00008031"/>
    </source>
</evidence>
<sequence>MKFSYEPVCLKPKHTFKIAREEVEGDKFENVIIRLEHEGVTGWGEAAPFLIYGENQATVVAALETFRPLIEKWRDPWKAEKMMAELDGALEWNFAAKAGIDAALYDIQGKIGGLPLCSMLGLDPGDTPLSTFTIGIDTPEVVRSKVREVLDCPLLKIKLGGPADLEILRVIREEAPKASIRVDANCGWTPHKALAMIEELVDYGVEFVEQPLPPSEVEGMRWLHARSPLPLMADESCERLHHIPACVGQFDSINIKLAKCGGVRHALKMIGCARAHGLQIMLGCMLESSVLITAAAHISPLVDFADLDGAVLIANDPFSGMRFESGRMALPEGPGLGVIPR</sequence>
<dbReference type="PANTHER" id="PTHR48080">
    <property type="entry name" value="D-GALACTONATE DEHYDRATASE-RELATED"/>
    <property type="match status" value="1"/>
</dbReference>
<dbReference type="EMBL" id="MFIV01000105">
    <property type="protein sequence ID" value="OGF98427.1"/>
    <property type="molecule type" value="Genomic_DNA"/>
</dbReference>
<evidence type="ECO:0000256" key="6">
    <source>
        <dbReference type="PIRSR" id="PIRSR634603-3"/>
    </source>
</evidence>
<dbReference type="SFLD" id="SFLDS00001">
    <property type="entry name" value="Enolase"/>
    <property type="match status" value="2"/>
</dbReference>
<name>A0A1F5YE14_9BACT</name>
<comment type="cofactor">
    <cofactor evidence="6 7">
        <name>Mg(2+)</name>
        <dbReference type="ChEBI" id="CHEBI:18420"/>
    </cofactor>
    <text evidence="6 7">Binds 1 Mg(2+) ion per subunit.</text>
</comment>
<evidence type="ECO:0000259" key="8">
    <source>
        <dbReference type="SMART" id="SM00922"/>
    </source>
</evidence>
<keyword evidence="4 7" id="KW-0413">Isomerase</keyword>
<dbReference type="SUPFAM" id="SSF51604">
    <property type="entry name" value="Enolase C-terminal domain-like"/>
    <property type="match status" value="1"/>
</dbReference>
<dbReference type="CDD" id="cd03319">
    <property type="entry name" value="L-Ala-DL-Glu_epimerase"/>
    <property type="match status" value="1"/>
</dbReference>
<feature type="active site" description="Proton acceptor; specific for (R)-substrate epimerization" evidence="5">
    <location>
        <position position="158"/>
    </location>
</feature>
<evidence type="ECO:0000313" key="10">
    <source>
        <dbReference type="Proteomes" id="UP000176992"/>
    </source>
</evidence>
<dbReference type="InterPro" id="IPR018110">
    <property type="entry name" value="Mandel_Rmase/mucon_lact_enz_CS"/>
</dbReference>
<dbReference type="Gene3D" id="3.30.390.10">
    <property type="entry name" value="Enolase-like, N-terminal domain"/>
    <property type="match status" value="1"/>
</dbReference>
<dbReference type="EC" id="5.1.1.-" evidence="7"/>
<dbReference type="InterPro" id="IPR034593">
    <property type="entry name" value="DgoD-like"/>
</dbReference>
<feature type="binding site" evidence="6">
    <location>
        <position position="183"/>
    </location>
    <ligand>
        <name>Mg(2+)</name>
        <dbReference type="ChEBI" id="CHEBI:18420"/>
    </ligand>
</feature>
<evidence type="ECO:0000313" key="9">
    <source>
        <dbReference type="EMBL" id="OGF98427.1"/>
    </source>
</evidence>
<comment type="caution">
    <text evidence="9">The sequence shown here is derived from an EMBL/GenBank/DDBJ whole genome shotgun (WGS) entry which is preliminary data.</text>
</comment>
<reference evidence="9 10" key="1">
    <citation type="journal article" date="2016" name="Nat. Commun.">
        <title>Thousands of microbial genomes shed light on interconnected biogeochemical processes in an aquifer system.</title>
        <authorList>
            <person name="Anantharaman K."/>
            <person name="Brown C.T."/>
            <person name="Hug L.A."/>
            <person name="Sharon I."/>
            <person name="Castelle C.J."/>
            <person name="Probst A.J."/>
            <person name="Thomas B.C."/>
            <person name="Singh A."/>
            <person name="Wilkins M.J."/>
            <person name="Karaoz U."/>
            <person name="Brodie E.L."/>
            <person name="Williams K.H."/>
            <person name="Hubbard S.S."/>
            <person name="Banfield J.F."/>
        </authorList>
    </citation>
    <scope>NUCLEOTIDE SEQUENCE [LARGE SCALE GENOMIC DNA]</scope>
</reference>
<dbReference type="InterPro" id="IPR013341">
    <property type="entry name" value="Mandelate_racemase_N_dom"/>
</dbReference>
<dbReference type="InterPro" id="IPR036849">
    <property type="entry name" value="Enolase-like_C_sf"/>
</dbReference>
<feature type="binding site" evidence="6">
    <location>
        <position position="209"/>
    </location>
    <ligand>
        <name>Mg(2+)</name>
        <dbReference type="ChEBI" id="CHEBI:18420"/>
    </ligand>
</feature>
<dbReference type="GO" id="GO:0046872">
    <property type="term" value="F:metal ion binding"/>
    <property type="evidence" value="ECO:0007669"/>
    <property type="project" value="UniProtKB-KW"/>
</dbReference>
<evidence type="ECO:0000256" key="4">
    <source>
        <dbReference type="ARBA" id="ARBA00023235"/>
    </source>
</evidence>
<dbReference type="SMART" id="SM00922">
    <property type="entry name" value="MR_MLE"/>
    <property type="match status" value="1"/>
</dbReference>
<gene>
    <name evidence="9" type="ORF">A2Z86_12135</name>
</gene>
<feature type="active site" description="Proton acceptor; specific for (S)-substrate epimerization" evidence="5">
    <location>
        <position position="256"/>
    </location>
</feature>
<dbReference type="Pfam" id="PF13378">
    <property type="entry name" value="MR_MLE_C"/>
    <property type="match status" value="1"/>
</dbReference>
<dbReference type="InterPro" id="IPR029065">
    <property type="entry name" value="Enolase_C-like"/>
</dbReference>
<dbReference type="InterPro" id="IPR029017">
    <property type="entry name" value="Enolase-like_N"/>
</dbReference>
<comment type="similarity">
    <text evidence="1 7">Belongs to the mandelate racemase/muconate lactonizing enzyme family.</text>
</comment>
<proteinExistence type="inferred from homology"/>
<dbReference type="SUPFAM" id="SSF54826">
    <property type="entry name" value="Enolase N-terminal domain-like"/>
    <property type="match status" value="1"/>
</dbReference>
<dbReference type="GO" id="GO:0016855">
    <property type="term" value="F:racemase and epimerase activity, acting on amino acids and derivatives"/>
    <property type="evidence" value="ECO:0007669"/>
    <property type="project" value="UniProtKB-UniRule"/>
</dbReference>
<feature type="domain" description="Mandelate racemase/muconate lactonizing enzyme C-terminal" evidence="8">
    <location>
        <begin position="139"/>
        <end position="230"/>
    </location>
</feature>
<evidence type="ECO:0000256" key="2">
    <source>
        <dbReference type="ARBA" id="ARBA00022723"/>
    </source>
</evidence>
<evidence type="ECO:0000256" key="7">
    <source>
        <dbReference type="RuleBase" id="RU366006"/>
    </source>
</evidence>
<dbReference type="PANTHER" id="PTHR48080:SF3">
    <property type="entry name" value="ENOLASE SUPERFAMILY MEMBER DDB_G0284701"/>
    <property type="match status" value="1"/>
</dbReference>
<dbReference type="InterPro" id="IPR034603">
    <property type="entry name" value="Dipeptide_epimerase"/>
</dbReference>